<feature type="region of interest" description="Disordered" evidence="2">
    <location>
        <begin position="1"/>
        <end position="20"/>
    </location>
</feature>
<feature type="compositionally biased region" description="Low complexity" evidence="2">
    <location>
        <begin position="106"/>
        <end position="117"/>
    </location>
</feature>
<name>A0A3P7ILT1_STRVU</name>
<feature type="region of interest" description="Disordered" evidence="2">
    <location>
        <begin position="31"/>
        <end position="77"/>
    </location>
</feature>
<keyword evidence="4" id="KW-1185">Reference proteome</keyword>
<feature type="region of interest" description="Disordered" evidence="2">
    <location>
        <begin position="94"/>
        <end position="142"/>
    </location>
</feature>
<evidence type="ECO:0000313" key="3">
    <source>
        <dbReference type="EMBL" id="VDM73900.1"/>
    </source>
</evidence>
<evidence type="ECO:0000256" key="2">
    <source>
        <dbReference type="SAM" id="MobiDB-lite"/>
    </source>
</evidence>
<feature type="compositionally biased region" description="Basic residues" evidence="2">
    <location>
        <begin position="37"/>
        <end position="46"/>
    </location>
</feature>
<dbReference type="Proteomes" id="UP000270094">
    <property type="component" value="Unassembled WGS sequence"/>
</dbReference>
<protein>
    <submittedName>
        <fullName evidence="3">Uncharacterized protein</fullName>
    </submittedName>
</protein>
<gene>
    <name evidence="3" type="ORF">SVUK_LOCUS8898</name>
</gene>
<evidence type="ECO:0000256" key="1">
    <source>
        <dbReference type="SAM" id="Coils"/>
    </source>
</evidence>
<reference evidence="3 4" key="1">
    <citation type="submission" date="2018-11" db="EMBL/GenBank/DDBJ databases">
        <authorList>
            <consortium name="Pathogen Informatics"/>
        </authorList>
    </citation>
    <scope>NUCLEOTIDE SEQUENCE [LARGE SCALE GENOMIC DNA]</scope>
</reference>
<dbReference type="OrthoDB" id="5876537at2759"/>
<sequence length="208" mass="23237">MIPLPPIRRKSGKSAEMRKRIDTELRPLTEEFIFSTRRPKNPRPRTKPATTVKPLPSTLKSPNHISRPQTITSFPTPPPLIVLETTTKILHSSAFPPSHRKISSFTATKGHTTTAETTSDEPPTTNVYPVSHGHTPIPPTEKSNINEAAEAVDEHTINYKGITMSEDEFLKQLVRIVEAHQIAISKIEEQVEEGRRRAMLGVWGAICL</sequence>
<dbReference type="AlphaFoldDB" id="A0A3P7ILT1"/>
<feature type="coiled-coil region" evidence="1">
    <location>
        <begin position="170"/>
        <end position="197"/>
    </location>
</feature>
<feature type="compositionally biased region" description="Polar residues" evidence="2">
    <location>
        <begin position="58"/>
        <end position="74"/>
    </location>
</feature>
<accession>A0A3P7ILT1</accession>
<dbReference type="EMBL" id="UYYB01032965">
    <property type="protein sequence ID" value="VDM73900.1"/>
    <property type="molecule type" value="Genomic_DNA"/>
</dbReference>
<proteinExistence type="predicted"/>
<keyword evidence="1" id="KW-0175">Coiled coil</keyword>
<evidence type="ECO:0000313" key="4">
    <source>
        <dbReference type="Proteomes" id="UP000270094"/>
    </source>
</evidence>
<organism evidence="3 4">
    <name type="scientific">Strongylus vulgaris</name>
    <name type="common">Blood worm</name>
    <dbReference type="NCBI Taxonomy" id="40348"/>
    <lineage>
        <taxon>Eukaryota</taxon>
        <taxon>Metazoa</taxon>
        <taxon>Ecdysozoa</taxon>
        <taxon>Nematoda</taxon>
        <taxon>Chromadorea</taxon>
        <taxon>Rhabditida</taxon>
        <taxon>Rhabditina</taxon>
        <taxon>Rhabditomorpha</taxon>
        <taxon>Strongyloidea</taxon>
        <taxon>Strongylidae</taxon>
        <taxon>Strongylus</taxon>
    </lineage>
</organism>